<accession>A0AA88LAS5</accession>
<dbReference type="CDD" id="cd01214">
    <property type="entry name" value="PTB_FAM43A"/>
    <property type="match status" value="1"/>
</dbReference>
<dbReference type="PANTHER" id="PTHR11232:SF2">
    <property type="entry name" value="FI05246P"/>
    <property type="match status" value="1"/>
</dbReference>
<dbReference type="Gene3D" id="2.30.29.30">
    <property type="entry name" value="Pleckstrin-homology domain (PH domain)/Phosphotyrosine-binding domain (PTB)"/>
    <property type="match status" value="1"/>
</dbReference>
<dbReference type="EMBL" id="JAVRJZ010000008">
    <property type="protein sequence ID" value="KAK2719399.1"/>
    <property type="molecule type" value="Genomic_DNA"/>
</dbReference>
<feature type="domain" description="PID" evidence="2">
    <location>
        <begin position="19"/>
        <end position="155"/>
    </location>
</feature>
<protein>
    <recommendedName>
        <fullName evidence="2">PID domain-containing protein</fullName>
    </recommendedName>
</protein>
<evidence type="ECO:0000259" key="2">
    <source>
        <dbReference type="SMART" id="SM00462"/>
    </source>
</evidence>
<keyword evidence="4" id="KW-1185">Reference proteome</keyword>
<reference evidence="3" key="1">
    <citation type="submission" date="2023-07" db="EMBL/GenBank/DDBJ databases">
        <title>Chromosome-level genome assembly of Artemia franciscana.</title>
        <authorList>
            <person name="Jo E."/>
        </authorList>
    </citation>
    <scope>NUCLEOTIDE SEQUENCE</scope>
    <source>
        <tissue evidence="3">Whole body</tissue>
    </source>
</reference>
<evidence type="ECO:0000313" key="4">
    <source>
        <dbReference type="Proteomes" id="UP001187531"/>
    </source>
</evidence>
<feature type="compositionally biased region" description="Basic and acidic residues" evidence="1">
    <location>
        <begin position="409"/>
        <end position="418"/>
    </location>
</feature>
<dbReference type="SUPFAM" id="SSF50729">
    <property type="entry name" value="PH domain-like"/>
    <property type="match status" value="1"/>
</dbReference>
<comment type="caution">
    <text evidence="3">The sequence shown here is derived from an EMBL/GenBank/DDBJ whole genome shotgun (WGS) entry which is preliminary data.</text>
</comment>
<evidence type="ECO:0000256" key="1">
    <source>
        <dbReference type="SAM" id="MobiDB-lite"/>
    </source>
</evidence>
<sequence>MPVETSLFRRLFRRKSQDSEDAHFKVIYLGNVLTGFARGEGCLEKPLSTLWRNYVQSNRLDVKMVLRLSPGGLKATTKEHGLTEYWGHRVTTCSAPSHYPHIFAWVYRHETTRLKQELRCHAVLCRSNAQAKYLAEQLRIRLEIAFSAFRAQKLRNQQIRLGQPVDGTTQDPALSRLELFSYKPPLEKSKAAPKLTSIAEDGEVQSDALEIEEPPRSFDWVPLPRLPETADAIDTESVVEIGENLVTLSPSGDTSDAFSTVESDKLSLAGENLSPYSSQEKLGDHATSLLDIMLESLNLGSTIAYTREIKPITKRNRSMSLSAADRFSLKNFNDSAYGSSGLNSPVKWRRTKSFHRIAEEPEFARRQAVNDFDNYSMTGSVSASPERTPKYGFRVRDETDSVSDESGYSEDKDGESVEMKSNVTGISTVESSMCEEFEIKL</sequence>
<organism evidence="3 4">
    <name type="scientific">Artemia franciscana</name>
    <name type="common">Brine shrimp</name>
    <name type="synonym">Artemia sanfranciscana</name>
    <dbReference type="NCBI Taxonomy" id="6661"/>
    <lineage>
        <taxon>Eukaryota</taxon>
        <taxon>Metazoa</taxon>
        <taxon>Ecdysozoa</taxon>
        <taxon>Arthropoda</taxon>
        <taxon>Crustacea</taxon>
        <taxon>Branchiopoda</taxon>
        <taxon>Anostraca</taxon>
        <taxon>Artemiidae</taxon>
        <taxon>Artemia</taxon>
    </lineage>
</organism>
<gene>
    <name evidence="3" type="ORF">QYM36_005025</name>
</gene>
<dbReference type="AlphaFoldDB" id="A0AA88LAS5"/>
<evidence type="ECO:0000313" key="3">
    <source>
        <dbReference type="EMBL" id="KAK2719399.1"/>
    </source>
</evidence>
<name>A0AA88LAS5_ARTSF</name>
<dbReference type="Pfam" id="PF14719">
    <property type="entry name" value="PID_2"/>
    <property type="match status" value="1"/>
</dbReference>
<dbReference type="InterPro" id="IPR051133">
    <property type="entry name" value="Adapter_Engulfment-Domain"/>
</dbReference>
<dbReference type="SMART" id="SM00462">
    <property type="entry name" value="PTB"/>
    <property type="match status" value="1"/>
</dbReference>
<dbReference type="PANTHER" id="PTHR11232">
    <property type="entry name" value="PHOSPHOTYROSINE INTERACTION DOMAIN-CONTAINING FAMILY MEMBER"/>
    <property type="match status" value="1"/>
</dbReference>
<dbReference type="InterPro" id="IPR011993">
    <property type="entry name" value="PH-like_dom_sf"/>
</dbReference>
<feature type="compositionally biased region" description="Polar residues" evidence="1">
    <location>
        <begin position="376"/>
        <end position="385"/>
    </location>
</feature>
<dbReference type="Proteomes" id="UP001187531">
    <property type="component" value="Unassembled WGS sequence"/>
</dbReference>
<dbReference type="InterPro" id="IPR033930">
    <property type="entry name" value="FAM43A/B_PTB"/>
</dbReference>
<dbReference type="EMBL" id="JAVRJZ010000008">
    <property type="protein sequence ID" value="KAK2719398.1"/>
    <property type="molecule type" value="Genomic_DNA"/>
</dbReference>
<feature type="region of interest" description="Disordered" evidence="1">
    <location>
        <begin position="376"/>
        <end position="421"/>
    </location>
</feature>
<proteinExistence type="predicted"/>
<dbReference type="InterPro" id="IPR006020">
    <property type="entry name" value="PTB/PI_dom"/>
</dbReference>